<dbReference type="InterPro" id="IPR015890">
    <property type="entry name" value="Chorismate_C"/>
</dbReference>
<keyword evidence="7 15" id="KW-0028">Amino-acid biosynthesis</keyword>
<evidence type="ECO:0000256" key="14">
    <source>
        <dbReference type="ARBA" id="ARBA00047683"/>
    </source>
</evidence>
<dbReference type="InterPro" id="IPR005801">
    <property type="entry name" value="ADC_synthase"/>
</dbReference>
<evidence type="ECO:0000259" key="16">
    <source>
        <dbReference type="Pfam" id="PF00425"/>
    </source>
</evidence>
<dbReference type="AlphaFoldDB" id="A0A918F080"/>
<comment type="subunit">
    <text evidence="4 15">Heterotetramer consisting of two non-identical subunits: a beta subunit (TrpG) and a large alpha subunit (TrpE).</text>
</comment>
<evidence type="ECO:0000256" key="8">
    <source>
        <dbReference type="ARBA" id="ARBA00022723"/>
    </source>
</evidence>
<evidence type="ECO:0000256" key="12">
    <source>
        <dbReference type="ARBA" id="ARBA00023239"/>
    </source>
</evidence>
<reference evidence="18" key="1">
    <citation type="journal article" date="2014" name="Int. J. Syst. Evol. Microbiol.">
        <title>Complete genome sequence of Corynebacterium casei LMG S-19264T (=DSM 44701T), isolated from a smear-ripened cheese.</title>
        <authorList>
            <consortium name="US DOE Joint Genome Institute (JGI-PGF)"/>
            <person name="Walter F."/>
            <person name="Albersmeier A."/>
            <person name="Kalinowski J."/>
            <person name="Ruckert C."/>
        </authorList>
    </citation>
    <scope>NUCLEOTIDE SEQUENCE</scope>
    <source>
        <strain evidence="18">JCM 31311</strain>
    </source>
</reference>
<sequence>MPNTASPDAATPDPLTAPPVSFVALRELTADLDTPVTAYLKATQDGGVNFLLESVEAGERLGRYSFIGVGEQGRFELRGGVAHLTGVLAQNGAEETQPTSDPLALLYHRITRPVGIPAGLPTFIGGAVGYAAYDIIRSYETLPDANPDELNVPDALFIVPEGTVIFDHLNHKLFVVAVAGQQEQAERVVERLTRRLRGPLPGVPGDRPSPAPVFVSNFAEGGYAAAVEKCLEYIRAGDVFQVVPSQRFSADLSVHPFALYRALRGVNPSPYLGYLNLGEVTLIASSPESLLRSDGVNVTTRPIAGTRRRGSTPEIDTANAAELLADEKERAEHLMLIDLGRNDIGRVAEYGSVRVQDAFSVEKYSHVMHIVSSVTGKLKAGQTPLSALAAALPMGTVSGAPKIRAMEIIDEVESVRRGPYGGAFGYIAYDGSLDMALTLRTMVAAHGRLHIQAGAGIVADSDPVEEERETRSKAAALMRAAELAAGGL</sequence>
<dbReference type="Pfam" id="PF00425">
    <property type="entry name" value="Chorismate_bind"/>
    <property type="match status" value="1"/>
</dbReference>
<gene>
    <name evidence="15" type="primary">trpE</name>
    <name evidence="18" type="ORF">GCM10008957_00880</name>
</gene>
<dbReference type="NCBIfam" id="TIGR00564">
    <property type="entry name" value="trpE_most"/>
    <property type="match status" value="1"/>
</dbReference>
<dbReference type="GO" id="GO:0000162">
    <property type="term" value="P:L-tryptophan biosynthetic process"/>
    <property type="evidence" value="ECO:0007669"/>
    <property type="project" value="UniProtKB-KW"/>
</dbReference>
<dbReference type="Pfam" id="PF04715">
    <property type="entry name" value="Anth_synt_I_N"/>
    <property type="match status" value="1"/>
</dbReference>
<keyword evidence="9 15" id="KW-0822">Tryptophan biosynthesis</keyword>
<dbReference type="InterPro" id="IPR005256">
    <property type="entry name" value="Anth_synth_I_PabB"/>
</dbReference>
<evidence type="ECO:0000256" key="6">
    <source>
        <dbReference type="ARBA" id="ARBA00020653"/>
    </source>
</evidence>
<dbReference type="SUPFAM" id="SSF56322">
    <property type="entry name" value="ADC synthase"/>
    <property type="match status" value="1"/>
</dbReference>
<comment type="function">
    <text evidence="13 15">Part of a heterotetrameric complex that catalyzes the two-step biosynthesis of anthranilate, an intermediate in the biosynthesis of L-tryptophan. In the first step, the glutamine-binding beta subunit (TrpG) of anthranilate synthase (AS) provides the glutamine amidotransferase activity which generates ammonia as a substrate that, along with chorismate, is used in the second step, catalyzed by the large alpha subunit of AS (TrpE) to produce anthranilate. In the absence of TrpG, TrpE can synthesize anthranilate directly from chorismate and high concentrations of ammonia.</text>
</comment>
<dbReference type="PANTHER" id="PTHR11236">
    <property type="entry name" value="AMINOBENZOATE/ANTHRANILATE SYNTHASE"/>
    <property type="match status" value="1"/>
</dbReference>
<evidence type="ECO:0000256" key="15">
    <source>
        <dbReference type="RuleBase" id="RU364045"/>
    </source>
</evidence>
<feature type="domain" description="Anthranilate synthase component I N-terminal" evidence="17">
    <location>
        <begin position="31"/>
        <end position="175"/>
    </location>
</feature>
<proteinExistence type="inferred from homology"/>
<dbReference type="PRINTS" id="PR00095">
    <property type="entry name" value="ANTSNTHASEI"/>
</dbReference>
<evidence type="ECO:0000256" key="4">
    <source>
        <dbReference type="ARBA" id="ARBA00011575"/>
    </source>
</evidence>
<evidence type="ECO:0000256" key="10">
    <source>
        <dbReference type="ARBA" id="ARBA00022842"/>
    </source>
</evidence>
<evidence type="ECO:0000256" key="13">
    <source>
        <dbReference type="ARBA" id="ARBA00025634"/>
    </source>
</evidence>
<dbReference type="GO" id="GO:0004049">
    <property type="term" value="F:anthranilate synthase activity"/>
    <property type="evidence" value="ECO:0007669"/>
    <property type="project" value="UniProtKB-EC"/>
</dbReference>
<comment type="caution">
    <text evidence="18">The sequence shown here is derived from an EMBL/GenBank/DDBJ whole genome shotgun (WGS) entry which is preliminary data.</text>
</comment>
<evidence type="ECO:0000256" key="5">
    <source>
        <dbReference type="ARBA" id="ARBA00012266"/>
    </source>
</evidence>
<comment type="cofactor">
    <cofactor evidence="1 15">
        <name>Mg(2+)</name>
        <dbReference type="ChEBI" id="CHEBI:18420"/>
    </cofactor>
</comment>
<evidence type="ECO:0000256" key="2">
    <source>
        <dbReference type="ARBA" id="ARBA00004873"/>
    </source>
</evidence>
<evidence type="ECO:0000256" key="7">
    <source>
        <dbReference type="ARBA" id="ARBA00022605"/>
    </source>
</evidence>
<comment type="similarity">
    <text evidence="3 15">Belongs to the anthranilate synthase component I family.</text>
</comment>
<dbReference type="Proteomes" id="UP000603865">
    <property type="component" value="Unassembled WGS sequence"/>
</dbReference>
<protein>
    <recommendedName>
        <fullName evidence="6 15">Anthranilate synthase component 1</fullName>
        <ecNumber evidence="5 15">4.1.3.27</ecNumber>
    </recommendedName>
</protein>
<keyword evidence="11 15" id="KW-0057">Aromatic amino acid biosynthesis</keyword>
<organism evidence="18 19">
    <name type="scientific">Deinococcus ruber</name>
    <dbReference type="NCBI Taxonomy" id="1848197"/>
    <lineage>
        <taxon>Bacteria</taxon>
        <taxon>Thermotogati</taxon>
        <taxon>Deinococcota</taxon>
        <taxon>Deinococci</taxon>
        <taxon>Deinococcales</taxon>
        <taxon>Deinococcaceae</taxon>
        <taxon>Deinococcus</taxon>
    </lineage>
</organism>
<keyword evidence="12 15" id="KW-0456">Lyase</keyword>
<keyword evidence="19" id="KW-1185">Reference proteome</keyword>
<comment type="catalytic activity">
    <reaction evidence="14 15">
        <text>chorismate + L-glutamine = anthranilate + pyruvate + L-glutamate + H(+)</text>
        <dbReference type="Rhea" id="RHEA:21732"/>
        <dbReference type="ChEBI" id="CHEBI:15361"/>
        <dbReference type="ChEBI" id="CHEBI:15378"/>
        <dbReference type="ChEBI" id="CHEBI:16567"/>
        <dbReference type="ChEBI" id="CHEBI:29748"/>
        <dbReference type="ChEBI" id="CHEBI:29985"/>
        <dbReference type="ChEBI" id="CHEBI:58359"/>
        <dbReference type="EC" id="4.1.3.27"/>
    </reaction>
</comment>
<dbReference type="InterPro" id="IPR006805">
    <property type="entry name" value="Anth_synth_I_N"/>
</dbReference>
<evidence type="ECO:0000259" key="17">
    <source>
        <dbReference type="Pfam" id="PF04715"/>
    </source>
</evidence>
<evidence type="ECO:0000256" key="1">
    <source>
        <dbReference type="ARBA" id="ARBA00001946"/>
    </source>
</evidence>
<dbReference type="InterPro" id="IPR019999">
    <property type="entry name" value="Anth_synth_I-like"/>
</dbReference>
<comment type="pathway">
    <text evidence="2 15">Amino-acid biosynthesis; L-tryptophan biosynthesis; L-tryptophan from chorismate: step 1/5.</text>
</comment>
<dbReference type="GO" id="GO:0046872">
    <property type="term" value="F:metal ion binding"/>
    <property type="evidence" value="ECO:0007669"/>
    <property type="project" value="UniProtKB-KW"/>
</dbReference>
<dbReference type="Gene3D" id="3.60.120.10">
    <property type="entry name" value="Anthranilate synthase"/>
    <property type="match status" value="1"/>
</dbReference>
<accession>A0A918F080</accession>
<feature type="domain" description="Chorismate-utilising enzyme C-terminal" evidence="16">
    <location>
        <begin position="222"/>
        <end position="473"/>
    </location>
</feature>
<dbReference type="RefSeq" id="WP_189087511.1">
    <property type="nucleotide sequence ID" value="NZ_BMQL01000001.1"/>
</dbReference>
<evidence type="ECO:0000313" key="19">
    <source>
        <dbReference type="Proteomes" id="UP000603865"/>
    </source>
</evidence>
<dbReference type="EMBL" id="BMQL01000001">
    <property type="protein sequence ID" value="GGQ92742.1"/>
    <property type="molecule type" value="Genomic_DNA"/>
</dbReference>
<name>A0A918F080_9DEIO</name>
<evidence type="ECO:0000256" key="9">
    <source>
        <dbReference type="ARBA" id="ARBA00022822"/>
    </source>
</evidence>
<evidence type="ECO:0000256" key="11">
    <source>
        <dbReference type="ARBA" id="ARBA00023141"/>
    </source>
</evidence>
<dbReference type="EC" id="4.1.3.27" evidence="5 15"/>
<keyword evidence="8 15" id="KW-0479">Metal-binding</keyword>
<evidence type="ECO:0000256" key="3">
    <source>
        <dbReference type="ARBA" id="ARBA00009562"/>
    </source>
</evidence>
<keyword evidence="10 15" id="KW-0460">Magnesium</keyword>
<dbReference type="PANTHER" id="PTHR11236:SF48">
    <property type="entry name" value="ISOCHORISMATE SYNTHASE MENF"/>
    <property type="match status" value="1"/>
</dbReference>
<reference evidence="18" key="2">
    <citation type="submission" date="2020-09" db="EMBL/GenBank/DDBJ databases">
        <authorList>
            <person name="Sun Q."/>
            <person name="Ohkuma M."/>
        </authorList>
    </citation>
    <scope>NUCLEOTIDE SEQUENCE</scope>
    <source>
        <strain evidence="18">JCM 31311</strain>
    </source>
</reference>
<evidence type="ECO:0000313" key="18">
    <source>
        <dbReference type="EMBL" id="GGQ92742.1"/>
    </source>
</evidence>